<dbReference type="Pfam" id="PF05869">
    <property type="entry name" value="Dam"/>
    <property type="match status" value="1"/>
</dbReference>
<dbReference type="EC" id="2.1.1.37" evidence="1"/>
<dbReference type="AlphaFoldDB" id="A0A518XDK8"/>
<evidence type="ECO:0000256" key="5">
    <source>
        <dbReference type="ARBA" id="ARBA00022747"/>
    </source>
</evidence>
<dbReference type="Gene3D" id="3.90.120.10">
    <property type="entry name" value="DNA Methylase, subunit A, domain 2"/>
    <property type="match status" value="1"/>
</dbReference>
<dbReference type="SUPFAM" id="SSF53335">
    <property type="entry name" value="S-adenosyl-L-methionine-dependent methyltransferases"/>
    <property type="match status" value="1"/>
</dbReference>
<dbReference type="GO" id="GO:0003886">
    <property type="term" value="F:DNA (cytosine-5-)-methyltransferase activity"/>
    <property type="evidence" value="ECO:0007669"/>
    <property type="project" value="UniProtKB-EC"/>
</dbReference>
<name>A0A518XDK8_9GAMM</name>
<dbReference type="PANTHER" id="PTHR10629">
    <property type="entry name" value="CYTOSINE-SPECIFIC METHYLTRANSFERASE"/>
    <property type="match status" value="1"/>
</dbReference>
<keyword evidence="9" id="KW-1185">Reference proteome</keyword>
<evidence type="ECO:0000256" key="3">
    <source>
        <dbReference type="ARBA" id="ARBA00022679"/>
    </source>
</evidence>
<dbReference type="EMBL" id="CP032702">
    <property type="protein sequence ID" value="QDY42245.1"/>
    <property type="molecule type" value="Genomic_DNA"/>
</dbReference>
<evidence type="ECO:0000256" key="2">
    <source>
        <dbReference type="ARBA" id="ARBA00022603"/>
    </source>
</evidence>
<comment type="catalytic activity">
    <reaction evidence="6">
        <text>a 2'-deoxycytidine in DNA + S-adenosyl-L-methionine = a 5-methyl-2'-deoxycytidine in DNA + S-adenosyl-L-homocysteine + H(+)</text>
        <dbReference type="Rhea" id="RHEA:13681"/>
        <dbReference type="Rhea" id="RHEA-COMP:11369"/>
        <dbReference type="Rhea" id="RHEA-COMP:11370"/>
        <dbReference type="ChEBI" id="CHEBI:15378"/>
        <dbReference type="ChEBI" id="CHEBI:57856"/>
        <dbReference type="ChEBI" id="CHEBI:59789"/>
        <dbReference type="ChEBI" id="CHEBI:85452"/>
        <dbReference type="ChEBI" id="CHEBI:85454"/>
        <dbReference type="EC" id="2.1.1.37"/>
    </reaction>
</comment>
<dbReference type="NCBIfam" id="TIGR01712">
    <property type="entry name" value="phage_N6A_met"/>
    <property type="match status" value="1"/>
</dbReference>
<dbReference type="PANTHER" id="PTHR10629:SF52">
    <property type="entry name" value="DNA (CYTOSINE-5)-METHYLTRANSFERASE 1"/>
    <property type="match status" value="1"/>
</dbReference>
<protein>
    <recommendedName>
        <fullName evidence="1">DNA (cytosine-5-)-methyltransferase</fullName>
        <ecNumber evidence="1">2.1.1.37</ecNumber>
    </recommendedName>
</protein>
<dbReference type="GO" id="GO:0009307">
    <property type="term" value="P:DNA restriction-modification system"/>
    <property type="evidence" value="ECO:0007669"/>
    <property type="project" value="UniProtKB-KW"/>
</dbReference>
<dbReference type="Proteomes" id="UP000319411">
    <property type="component" value="Chromosome"/>
</dbReference>
<dbReference type="OrthoDB" id="5288620at2"/>
<organism evidence="8 9">
    <name type="scientific">Candidatus Pantoea soli</name>
    <dbReference type="NCBI Taxonomy" id="3098669"/>
    <lineage>
        <taxon>Bacteria</taxon>
        <taxon>Pseudomonadati</taxon>
        <taxon>Pseudomonadota</taxon>
        <taxon>Gammaproteobacteria</taxon>
        <taxon>Enterobacterales</taxon>
        <taxon>Erwiniaceae</taxon>
        <taxon>Pantoea</taxon>
    </lineage>
</organism>
<dbReference type="GO" id="GO:0003677">
    <property type="term" value="F:DNA binding"/>
    <property type="evidence" value="ECO:0007669"/>
    <property type="project" value="InterPro"/>
</dbReference>
<dbReference type="InterPro" id="IPR018117">
    <property type="entry name" value="C5_DNA_meth_AS"/>
</dbReference>
<dbReference type="GO" id="GO:0009007">
    <property type="term" value="F:site-specific DNA-methyltransferase (adenine-specific) activity"/>
    <property type="evidence" value="ECO:0007669"/>
    <property type="project" value="InterPro"/>
</dbReference>
<dbReference type="Gene3D" id="3.40.50.150">
    <property type="entry name" value="Vaccinia Virus protein VP39"/>
    <property type="match status" value="1"/>
</dbReference>
<dbReference type="Pfam" id="PF00145">
    <property type="entry name" value="DNA_methylase"/>
    <property type="match status" value="2"/>
</dbReference>
<reference evidence="8 9" key="1">
    <citation type="submission" date="2018-10" db="EMBL/GenBank/DDBJ databases">
        <title>Genome Sequencing of Pantoea dispersa DSM 32899.</title>
        <authorList>
            <person name="Nawrath M."/>
            <person name="Ottenheim C."/>
            <person name="Wilm A."/>
            <person name="Zimmermann W."/>
            <person name="Wu J.C."/>
        </authorList>
    </citation>
    <scope>NUCLEOTIDE SEQUENCE [LARGE SCALE GENOMIC DNA]</scope>
    <source>
        <strain evidence="8 9">DSM 32899</strain>
    </source>
</reference>
<accession>A0A518XDK8</accession>
<evidence type="ECO:0000256" key="7">
    <source>
        <dbReference type="PROSITE-ProRule" id="PRU01016"/>
    </source>
</evidence>
<evidence type="ECO:0000256" key="6">
    <source>
        <dbReference type="ARBA" id="ARBA00047422"/>
    </source>
</evidence>
<keyword evidence="3 7" id="KW-0808">Transferase</keyword>
<dbReference type="GO" id="GO:0032259">
    <property type="term" value="P:methylation"/>
    <property type="evidence" value="ECO:0007669"/>
    <property type="project" value="UniProtKB-KW"/>
</dbReference>
<comment type="similarity">
    <text evidence="7">Belongs to the class I-like SAM-binding methyltransferase superfamily. C5-methyltransferase family.</text>
</comment>
<dbReference type="REBASE" id="356710">
    <property type="entry name" value="M.Pdi32899ORF10220P"/>
</dbReference>
<dbReference type="InterPro" id="IPR008593">
    <property type="entry name" value="Dam_MeTrfase"/>
</dbReference>
<evidence type="ECO:0000256" key="1">
    <source>
        <dbReference type="ARBA" id="ARBA00011975"/>
    </source>
</evidence>
<dbReference type="PROSITE" id="PS00094">
    <property type="entry name" value="C5_MTASE_1"/>
    <property type="match status" value="1"/>
</dbReference>
<dbReference type="InterPro" id="IPR001525">
    <property type="entry name" value="C5_MeTfrase"/>
</dbReference>
<sequence>MKYGSVCSGIEAASVAWESLGWKPAWFSEIEPFPSAVLAHHWPEVSNLGDMTAIAARIAAGEVEAPDILVGGTPCQAFSVAGLRNGLEDARGQLTLSFVELANAIDTRRNDNNQPPALIVWENVPGVLSSKDNAFGCFLAGLAGESSELLAPGGKWSNAGCVYGPARIVAWRVLDAQFFGVAQRRKRVFVVASARNGFDPAAVLFEFEGMRRDTPPRREPQSSVAALTENGVGTCGADDNQGQAGHLIAFGGGNTSGSIDVAACLTAKGQRQDFDVETFALAFAENSRGELRFQNGDGNITGPLSTGGGKPGQGMPAIISEPFTIAIRGRAEGSSVEVSNDGTSNALLTPNGGRAGMGVGAIGWGMQVRRLTPVECERLQGFPDDHTLISWRGKDATDCPDGPRYRAIGNSMAVPVMRWIGERIAAALPIVKTIGDYGGSTTPPEHRDSWQTPPEIFAALNRDFRFVADVAASAQNHLLPVYFTEQDDALAQDWAGRLPIGFAWCNPPYSDISPWVKKAAEECRKGIGTVMLVPADTSVGWFSLARGSCTEVRFIIDGRLSFIRADTGKPVNGNNKGSMLLIWNPFASDFGITGYVSRDTLMAIGRKLLSDREPADERAA</sequence>
<dbReference type="KEGG" id="pdis:D8B20_10220"/>
<feature type="active site" evidence="7">
    <location>
        <position position="75"/>
    </location>
</feature>
<dbReference type="InterPro" id="IPR050390">
    <property type="entry name" value="C5-Methyltransferase"/>
</dbReference>
<gene>
    <name evidence="8" type="ORF">D8B20_10220</name>
</gene>
<evidence type="ECO:0000313" key="9">
    <source>
        <dbReference type="Proteomes" id="UP000319411"/>
    </source>
</evidence>
<keyword evidence="4 7" id="KW-0949">S-adenosyl-L-methionine</keyword>
<dbReference type="InterPro" id="IPR029063">
    <property type="entry name" value="SAM-dependent_MTases_sf"/>
</dbReference>
<keyword evidence="2 7" id="KW-0489">Methyltransferase</keyword>
<evidence type="ECO:0000313" key="8">
    <source>
        <dbReference type="EMBL" id="QDY42245.1"/>
    </source>
</evidence>
<dbReference type="PROSITE" id="PS51679">
    <property type="entry name" value="SAM_MT_C5"/>
    <property type="match status" value="1"/>
</dbReference>
<dbReference type="RefSeq" id="WP_145888777.1">
    <property type="nucleotide sequence ID" value="NZ_CP032702.1"/>
</dbReference>
<evidence type="ECO:0000256" key="4">
    <source>
        <dbReference type="ARBA" id="ARBA00022691"/>
    </source>
</evidence>
<proteinExistence type="inferred from homology"/>
<keyword evidence="5" id="KW-0680">Restriction system</keyword>